<feature type="domain" description="HTH cro/C1-type" evidence="1">
    <location>
        <begin position="35"/>
        <end position="81"/>
    </location>
</feature>
<dbReference type="PANTHER" id="PTHR35010:SF2">
    <property type="entry name" value="BLL4672 PROTEIN"/>
    <property type="match status" value="1"/>
</dbReference>
<dbReference type="InterPro" id="IPR001387">
    <property type="entry name" value="Cro/C1-type_HTH"/>
</dbReference>
<name>A0A541BAL5_9NOCA</name>
<dbReference type="Gene3D" id="3.30.450.180">
    <property type="match status" value="1"/>
</dbReference>
<dbReference type="Pfam" id="PF13560">
    <property type="entry name" value="HTH_31"/>
    <property type="match status" value="1"/>
</dbReference>
<protein>
    <submittedName>
        <fullName evidence="2">Helix-turn-helix transcriptional regulator</fullName>
    </submittedName>
</protein>
<evidence type="ECO:0000259" key="1">
    <source>
        <dbReference type="PROSITE" id="PS50943"/>
    </source>
</evidence>
<comment type="caution">
    <text evidence="2">The sequence shown here is derived from an EMBL/GenBank/DDBJ whole genome shotgun (WGS) entry which is preliminary data.</text>
</comment>
<keyword evidence="3" id="KW-1185">Reference proteome</keyword>
<accession>A0A541BAL5</accession>
<reference evidence="2 3" key="1">
    <citation type="submission" date="2019-06" db="EMBL/GenBank/DDBJ databases">
        <title>Rhodococcus spaelei sp. nov., isolated from a cave.</title>
        <authorList>
            <person name="Lee S.D."/>
        </authorList>
    </citation>
    <scope>NUCLEOTIDE SEQUENCE [LARGE SCALE GENOMIC DNA]</scope>
    <source>
        <strain evidence="2 3">C9-5</strain>
    </source>
</reference>
<dbReference type="AlphaFoldDB" id="A0A541BAL5"/>
<dbReference type="GO" id="GO:0003677">
    <property type="term" value="F:DNA binding"/>
    <property type="evidence" value="ECO:0007669"/>
    <property type="project" value="InterPro"/>
</dbReference>
<evidence type="ECO:0000313" key="3">
    <source>
        <dbReference type="Proteomes" id="UP000316256"/>
    </source>
</evidence>
<dbReference type="CDD" id="cd00093">
    <property type="entry name" value="HTH_XRE"/>
    <property type="match status" value="1"/>
</dbReference>
<organism evidence="2 3">
    <name type="scientific">Rhodococcus spelaei</name>
    <dbReference type="NCBI Taxonomy" id="2546320"/>
    <lineage>
        <taxon>Bacteria</taxon>
        <taxon>Bacillati</taxon>
        <taxon>Actinomycetota</taxon>
        <taxon>Actinomycetes</taxon>
        <taxon>Mycobacteriales</taxon>
        <taxon>Nocardiaceae</taxon>
        <taxon>Rhodococcus</taxon>
    </lineage>
</organism>
<dbReference type="Pfam" id="PF17765">
    <property type="entry name" value="MLTR_LBD"/>
    <property type="match status" value="1"/>
</dbReference>
<evidence type="ECO:0000313" key="2">
    <source>
        <dbReference type="EMBL" id="TQF69268.1"/>
    </source>
</evidence>
<dbReference type="RefSeq" id="WP_142099160.1">
    <property type="nucleotide sequence ID" value="NZ_VIGH01000004.1"/>
</dbReference>
<dbReference type="Proteomes" id="UP000316256">
    <property type="component" value="Unassembled WGS sequence"/>
</dbReference>
<dbReference type="InterPro" id="IPR041413">
    <property type="entry name" value="MLTR_LBD"/>
</dbReference>
<dbReference type="PANTHER" id="PTHR35010">
    <property type="entry name" value="BLL4672 PROTEIN-RELATED"/>
    <property type="match status" value="1"/>
</dbReference>
<dbReference type="InterPro" id="IPR010982">
    <property type="entry name" value="Lambda_DNA-bd_dom_sf"/>
</dbReference>
<sequence>MDSDNRLGDYLRARRAVTSPQEAGLPFGGRRRTPGLRREEVAVMAGVSTDYYVRLEQGRERNPSAQVLEALARVLRLSDEATAYLHGLGRPVARRVWAGDQVSENLQALMRSWPDTPAVVMGQRMEVLAANPLGQALFDWLGAEGSLVRAIFLHPAARDFYRDWSTVAENCVASLRLHRDPADRRFVSLVGELCVRSDEFAELWARHDVRAKTSEFKRMRHPMVGDLELVYETLTVNSAPGQQLVVYHAVSGSSSDAALRMLGSLAASEVQGASRMCGLPCGAHPETSVLGRLRG</sequence>
<dbReference type="SUPFAM" id="SSF47413">
    <property type="entry name" value="lambda repressor-like DNA-binding domains"/>
    <property type="match status" value="1"/>
</dbReference>
<dbReference type="EMBL" id="VIGH01000004">
    <property type="protein sequence ID" value="TQF69268.1"/>
    <property type="molecule type" value="Genomic_DNA"/>
</dbReference>
<dbReference type="Gene3D" id="1.10.260.40">
    <property type="entry name" value="lambda repressor-like DNA-binding domains"/>
    <property type="match status" value="1"/>
</dbReference>
<dbReference type="SMART" id="SM00530">
    <property type="entry name" value="HTH_XRE"/>
    <property type="match status" value="1"/>
</dbReference>
<gene>
    <name evidence="2" type="ORF">FK531_11035</name>
</gene>
<dbReference type="PROSITE" id="PS50943">
    <property type="entry name" value="HTH_CROC1"/>
    <property type="match status" value="1"/>
</dbReference>
<proteinExistence type="predicted"/>
<dbReference type="OrthoDB" id="3608749at2"/>